<sequence length="96" mass="10893">MTTTPKGTHMLDQPDLRPPVTLHCQLTLDGRTYVMRQEVSRKLWDDDPAARTHAEDALRRRLGECVARELNPPVRVIETSPGGEALWARLMTETES</sequence>
<dbReference type="RefSeq" id="WP_354596826.1">
    <property type="nucleotide sequence ID" value="NZ_CP136798.1"/>
</dbReference>
<protein>
    <submittedName>
        <fullName evidence="1">Uncharacterized protein</fullName>
    </submittedName>
</protein>
<gene>
    <name evidence="1" type="ORF">R1Y80_09765</name>
</gene>
<name>A0AAU8KCF3_9ACTN</name>
<proteinExistence type="predicted"/>
<dbReference type="AlphaFoldDB" id="A0AAU8KCF3"/>
<accession>A0AAU8KCF3</accession>
<organism evidence="1">
    <name type="scientific">Streptomyces sp. JL1001</name>
    <dbReference type="NCBI Taxonomy" id="3078227"/>
    <lineage>
        <taxon>Bacteria</taxon>
        <taxon>Bacillati</taxon>
        <taxon>Actinomycetota</taxon>
        <taxon>Actinomycetes</taxon>
        <taxon>Kitasatosporales</taxon>
        <taxon>Streptomycetaceae</taxon>
        <taxon>Streptomyces</taxon>
    </lineage>
</organism>
<reference evidence="1" key="1">
    <citation type="submission" date="2023-10" db="EMBL/GenBank/DDBJ databases">
        <title>Complete genome sequence of Streptomyces sp. JL1001.</title>
        <authorList>
            <person name="Jiang L."/>
        </authorList>
    </citation>
    <scope>NUCLEOTIDE SEQUENCE</scope>
    <source>
        <strain evidence="1">JL1001</strain>
    </source>
</reference>
<dbReference type="EMBL" id="CP136798">
    <property type="protein sequence ID" value="XCN13923.1"/>
    <property type="molecule type" value="Genomic_DNA"/>
</dbReference>
<evidence type="ECO:0000313" key="1">
    <source>
        <dbReference type="EMBL" id="XCN13923.1"/>
    </source>
</evidence>